<dbReference type="SMART" id="SM01014">
    <property type="entry name" value="ARID"/>
    <property type="match status" value="1"/>
</dbReference>
<dbReference type="Pfam" id="PF01388">
    <property type="entry name" value="ARID"/>
    <property type="match status" value="1"/>
</dbReference>
<comment type="similarity">
    <text evidence="5">Belongs to the small heat shock protein (HSP20) family.</text>
</comment>
<dbReference type="FunFam" id="1.10.150.60:FF:000018">
    <property type="entry name" value="AT-rich interactive domain-containing protein 3"/>
    <property type="match status" value="1"/>
</dbReference>
<evidence type="ECO:0000259" key="8">
    <source>
        <dbReference type="PROSITE" id="PS51011"/>
    </source>
</evidence>
<evidence type="ECO:0000256" key="3">
    <source>
        <dbReference type="ARBA" id="ARBA00023163"/>
    </source>
</evidence>
<dbReference type="GO" id="GO:0005634">
    <property type="term" value="C:nucleus"/>
    <property type="evidence" value="ECO:0007669"/>
    <property type="project" value="TreeGrafter"/>
</dbReference>
<keyword evidence="9" id="KW-1185">Reference proteome</keyword>
<evidence type="ECO:0000256" key="1">
    <source>
        <dbReference type="ARBA" id="ARBA00023015"/>
    </source>
</evidence>
<name>A0A6P5YTU2_DURZI</name>
<dbReference type="PANTHER" id="PTHR15348">
    <property type="entry name" value="AT-RICH INTERACTIVE DOMAIN-CONTAINING PROTEIN ARID DOMAIN- CONTAINING PROTEIN DEAD RINGER PROTEIN B-CELL REGULATOR OF IGH TRANSCRIPTION BRIGHT"/>
    <property type="match status" value="1"/>
</dbReference>
<dbReference type="SMART" id="SM00501">
    <property type="entry name" value="BRIGHT"/>
    <property type="match status" value="1"/>
</dbReference>
<reference evidence="10" key="1">
    <citation type="submission" date="2025-08" db="UniProtKB">
        <authorList>
            <consortium name="RefSeq"/>
        </authorList>
    </citation>
    <scope>IDENTIFICATION</scope>
    <source>
        <tissue evidence="10">Fruit stalk</tissue>
    </source>
</reference>
<dbReference type="Proteomes" id="UP000515121">
    <property type="component" value="Unplaced"/>
</dbReference>
<gene>
    <name evidence="10" type="primary">LOC111294845</name>
</gene>
<dbReference type="GO" id="GO:0006357">
    <property type="term" value="P:regulation of transcription by RNA polymerase II"/>
    <property type="evidence" value="ECO:0007669"/>
    <property type="project" value="InterPro"/>
</dbReference>
<dbReference type="SUPFAM" id="SSF46774">
    <property type="entry name" value="ARID-like"/>
    <property type="match status" value="1"/>
</dbReference>
<proteinExistence type="inferred from homology"/>
<evidence type="ECO:0000256" key="5">
    <source>
        <dbReference type="PROSITE-ProRule" id="PRU00285"/>
    </source>
</evidence>
<dbReference type="GeneID" id="111294845"/>
<evidence type="ECO:0000313" key="10">
    <source>
        <dbReference type="RefSeq" id="XP_022743919.1"/>
    </source>
</evidence>
<keyword evidence="4" id="KW-0539">Nucleus</keyword>
<feature type="region of interest" description="Disordered" evidence="6">
    <location>
        <begin position="140"/>
        <end position="161"/>
    </location>
</feature>
<evidence type="ECO:0000256" key="6">
    <source>
        <dbReference type="SAM" id="MobiDB-lite"/>
    </source>
</evidence>
<keyword evidence="1" id="KW-0805">Transcription regulation</keyword>
<evidence type="ECO:0000313" key="9">
    <source>
        <dbReference type="Proteomes" id="UP000515121"/>
    </source>
</evidence>
<dbReference type="SUPFAM" id="SSF49764">
    <property type="entry name" value="HSP20-like chaperones"/>
    <property type="match status" value="1"/>
</dbReference>
<dbReference type="GO" id="GO:0003677">
    <property type="term" value="F:DNA binding"/>
    <property type="evidence" value="ECO:0007669"/>
    <property type="project" value="UniProtKB-KW"/>
</dbReference>
<feature type="region of interest" description="Disordered" evidence="6">
    <location>
        <begin position="1"/>
        <end position="53"/>
    </location>
</feature>
<sequence length="517" mass="58064">MLEPEKMTLGGSEAQMNDSKPGMEETEAEADAKAPMDTETEAAEVKDQDQVEEPIKLEEDGKLQAQLVGDNPYTVEQQAVADQTHGNEDTSKTLNVVDADGQNEEILKFEENDVAEFKDVEDKSLAEIVTKIEVVEHDDTPIHSHDNGLCGSPNSDIKPQDDDNWERIKDLSTEREIKMQVAMTELGDKNTNLCFDNAGSDTEEDQAAFIKEVEAFYKEKNLEFKHPKFYKEDLNLLKLWKAVIKLGGYKQVTSCKLWRQVGESFNPPKTCTTVSWTFRIFYEKALLEYEKHKIHGGTLPHSDASFIEPNVVESQVGQRGMLLLVRCRAGILSVFLIMVRCVIQSLRTRALFLHPKVTDNLKIMRKKPSTLEHGVQVSAFKETKPQLDTMVINIGAPADWVKINVQKTVSLSHLLFLEQCAISLLSMNLSLSFSQIDCYEVYALVPGLLREEVHVQSDPAGRLVISGQPKQLDNPWGVTPFKKVVNLPSRIDPSQTSAVVTLHGQLFVRVPFELPDV</sequence>
<feature type="domain" description="SHSP" evidence="7">
    <location>
        <begin position="420"/>
        <end position="517"/>
    </location>
</feature>
<dbReference type="CDD" id="cd16100">
    <property type="entry name" value="ARID"/>
    <property type="match status" value="1"/>
</dbReference>
<dbReference type="PANTHER" id="PTHR15348:SF19">
    <property type="entry name" value="ARID DOMAIN-CONTAINING PROTEIN"/>
    <property type="match status" value="1"/>
</dbReference>
<evidence type="ECO:0000256" key="2">
    <source>
        <dbReference type="ARBA" id="ARBA00023125"/>
    </source>
</evidence>
<dbReference type="AlphaFoldDB" id="A0A6P5YTU2"/>
<dbReference type="InterPro" id="IPR045147">
    <property type="entry name" value="ARI3A/B/C"/>
</dbReference>
<keyword evidence="3" id="KW-0804">Transcription</keyword>
<dbReference type="PROSITE" id="PS01031">
    <property type="entry name" value="SHSP"/>
    <property type="match status" value="1"/>
</dbReference>
<keyword evidence="2" id="KW-0238">DNA-binding</keyword>
<feature type="domain" description="ARID" evidence="8">
    <location>
        <begin position="203"/>
        <end position="294"/>
    </location>
</feature>
<dbReference type="InterPro" id="IPR008978">
    <property type="entry name" value="HSP20-like_chaperone"/>
</dbReference>
<dbReference type="Gene3D" id="2.60.40.790">
    <property type="match status" value="1"/>
</dbReference>
<organism evidence="9 10">
    <name type="scientific">Durio zibethinus</name>
    <name type="common">Durian</name>
    <dbReference type="NCBI Taxonomy" id="66656"/>
    <lineage>
        <taxon>Eukaryota</taxon>
        <taxon>Viridiplantae</taxon>
        <taxon>Streptophyta</taxon>
        <taxon>Embryophyta</taxon>
        <taxon>Tracheophyta</taxon>
        <taxon>Spermatophyta</taxon>
        <taxon>Magnoliopsida</taxon>
        <taxon>eudicotyledons</taxon>
        <taxon>Gunneridae</taxon>
        <taxon>Pentapetalae</taxon>
        <taxon>rosids</taxon>
        <taxon>malvids</taxon>
        <taxon>Malvales</taxon>
        <taxon>Malvaceae</taxon>
        <taxon>Helicteroideae</taxon>
        <taxon>Durio</taxon>
    </lineage>
</organism>
<evidence type="ECO:0000256" key="4">
    <source>
        <dbReference type="ARBA" id="ARBA00023242"/>
    </source>
</evidence>
<feature type="compositionally biased region" description="Basic and acidic residues" evidence="6">
    <location>
        <begin position="43"/>
        <end position="53"/>
    </location>
</feature>
<evidence type="ECO:0000259" key="7">
    <source>
        <dbReference type="PROSITE" id="PS01031"/>
    </source>
</evidence>
<accession>A0A6P5YTU2</accession>
<dbReference type="PROSITE" id="PS51011">
    <property type="entry name" value="ARID"/>
    <property type="match status" value="1"/>
</dbReference>
<dbReference type="InterPro" id="IPR002068">
    <property type="entry name" value="A-crystallin/Hsp20_dom"/>
</dbReference>
<dbReference type="InterPro" id="IPR001606">
    <property type="entry name" value="ARID_dom"/>
</dbReference>
<dbReference type="RefSeq" id="XP_022743919.1">
    <property type="nucleotide sequence ID" value="XM_022888184.1"/>
</dbReference>
<protein>
    <submittedName>
        <fullName evidence="10">AT-rich interactive domain-containing protein 5-like isoform X3</fullName>
    </submittedName>
</protein>
<dbReference type="InterPro" id="IPR036431">
    <property type="entry name" value="ARID_dom_sf"/>
</dbReference>
<dbReference type="CDD" id="cd00298">
    <property type="entry name" value="ACD_sHsps_p23-like"/>
    <property type="match status" value="1"/>
</dbReference>
<dbReference type="Gene3D" id="1.10.150.60">
    <property type="entry name" value="ARID DNA-binding domain"/>
    <property type="match status" value="1"/>
</dbReference>